<proteinExistence type="predicted"/>
<gene>
    <name evidence="2" type="ORF">GOODEAATRI_002468</name>
</gene>
<evidence type="ECO:0000256" key="1">
    <source>
        <dbReference type="SAM" id="MobiDB-lite"/>
    </source>
</evidence>
<protein>
    <submittedName>
        <fullName evidence="2">Uncharacterized protein</fullName>
    </submittedName>
</protein>
<dbReference type="Proteomes" id="UP001476798">
    <property type="component" value="Unassembled WGS sequence"/>
</dbReference>
<dbReference type="EMBL" id="JAHRIO010020079">
    <property type="protein sequence ID" value="MEQ2164043.1"/>
    <property type="molecule type" value="Genomic_DNA"/>
</dbReference>
<keyword evidence="3" id="KW-1185">Reference proteome</keyword>
<organism evidence="2 3">
    <name type="scientific">Goodea atripinnis</name>
    <dbReference type="NCBI Taxonomy" id="208336"/>
    <lineage>
        <taxon>Eukaryota</taxon>
        <taxon>Metazoa</taxon>
        <taxon>Chordata</taxon>
        <taxon>Craniata</taxon>
        <taxon>Vertebrata</taxon>
        <taxon>Euteleostomi</taxon>
        <taxon>Actinopterygii</taxon>
        <taxon>Neopterygii</taxon>
        <taxon>Teleostei</taxon>
        <taxon>Neoteleostei</taxon>
        <taxon>Acanthomorphata</taxon>
        <taxon>Ovalentaria</taxon>
        <taxon>Atherinomorphae</taxon>
        <taxon>Cyprinodontiformes</taxon>
        <taxon>Goodeidae</taxon>
        <taxon>Goodea</taxon>
    </lineage>
</organism>
<sequence length="116" mass="13422">MHSSRKNSVKSVFPEIIQILGFLPIKGQLEKETQIADNDLKCFKMEMNAERGNHSNGPKEEQRLGDQKRSAVTRRRCLEIGKKPHISLYQKQHGLKREQFAKEHTDGQRNVAHFVD</sequence>
<accession>A0ABV0MY35</accession>
<comment type="caution">
    <text evidence="2">The sequence shown here is derived from an EMBL/GenBank/DDBJ whole genome shotgun (WGS) entry which is preliminary data.</text>
</comment>
<evidence type="ECO:0000313" key="2">
    <source>
        <dbReference type="EMBL" id="MEQ2164043.1"/>
    </source>
</evidence>
<reference evidence="2 3" key="1">
    <citation type="submission" date="2021-06" db="EMBL/GenBank/DDBJ databases">
        <authorList>
            <person name="Palmer J.M."/>
        </authorList>
    </citation>
    <scope>NUCLEOTIDE SEQUENCE [LARGE SCALE GENOMIC DNA]</scope>
    <source>
        <strain evidence="2 3">GA_2019</strain>
        <tissue evidence="2">Muscle</tissue>
    </source>
</reference>
<feature type="region of interest" description="Disordered" evidence="1">
    <location>
        <begin position="49"/>
        <end position="72"/>
    </location>
</feature>
<name>A0ABV0MY35_9TELE</name>
<feature type="compositionally biased region" description="Basic and acidic residues" evidence="1">
    <location>
        <begin position="49"/>
        <end position="69"/>
    </location>
</feature>
<evidence type="ECO:0000313" key="3">
    <source>
        <dbReference type="Proteomes" id="UP001476798"/>
    </source>
</evidence>